<dbReference type="PANTHER" id="PTHR30576">
    <property type="entry name" value="COLANIC BIOSYNTHESIS UDP-GLUCOSE LIPID CARRIER TRANSFERASE"/>
    <property type="match status" value="1"/>
</dbReference>
<dbReference type="PANTHER" id="PTHR30576:SF10">
    <property type="entry name" value="SLL5057 PROTEIN"/>
    <property type="match status" value="1"/>
</dbReference>
<keyword evidence="10" id="KW-1185">Reference proteome</keyword>
<evidence type="ECO:0000313" key="9">
    <source>
        <dbReference type="EMBL" id="RIX26602.1"/>
    </source>
</evidence>
<dbReference type="Pfam" id="PF02397">
    <property type="entry name" value="Bac_transf"/>
    <property type="match status" value="1"/>
</dbReference>
<dbReference type="NCBIfam" id="TIGR03025">
    <property type="entry name" value="EPS_sugtrans"/>
    <property type="match status" value="1"/>
</dbReference>
<sequence length="511" mass="57030">MAVTTERPRFAAERTRARVPRRVRDEQPIGLPIRRTNPTWEKAFQRRLVVSDAVLLAATLLGTQSVWLGIDATPEYVSTTLPLSVPYSALTVALFVLWMLFLKVFGTRSPRVIGSGFAEYSRVGGASFRLFGLVAIVALLLQFAPARGFILTAFPVGVLLLIVSRWAWRQWLRRQRRLGRYLIRVLLVGAPSSVEHLHEEFTRRKYLGFEIVGACLPQRAMRDSTEIPVDRLGSFEDVGSVARRERVHAVALAGSEELPPEAVRRIGWRLESTGVDLMVAPAITEVAGTRIHTRPVGGLPLMYVDSPSYDGGKKIAKSVLDFGLAWIAIILTSPLMIGTAIGVKLTSPGPVLFRQQRIGLNGKAFEVLKFRSMRIGADAELADLLREQGTADKPLFKVENDPRITRFGAFIRKYSLDELPQFFNVVKGEMSIVGPRPQRAEEVALYDNAAGRRLLVKPGITGLWQVSGRSDLSWEDTVRLDLYYAENWSLLDDFVILLWTVKTVLQSQGAR</sequence>
<name>A0A3A1TTK0_9MICO</name>
<dbReference type="Gene3D" id="3.40.50.720">
    <property type="entry name" value="NAD(P)-binding Rossmann-like Domain"/>
    <property type="match status" value="1"/>
</dbReference>
<dbReference type="GO" id="GO:0016020">
    <property type="term" value="C:membrane"/>
    <property type="evidence" value="ECO:0007669"/>
    <property type="project" value="UniProtKB-SubCell"/>
</dbReference>
<evidence type="ECO:0000256" key="5">
    <source>
        <dbReference type="ARBA" id="ARBA00022989"/>
    </source>
</evidence>
<keyword evidence="3 9" id="KW-0808">Transferase</keyword>
<keyword evidence="4 7" id="KW-0812">Transmembrane</keyword>
<comment type="similarity">
    <text evidence="2">Belongs to the bacterial sugar transferase family.</text>
</comment>
<protein>
    <submittedName>
        <fullName evidence="9">Sugar transferase</fullName>
    </submittedName>
</protein>
<feature type="transmembrane region" description="Helical" evidence="7">
    <location>
        <begin position="323"/>
        <end position="343"/>
    </location>
</feature>
<proteinExistence type="inferred from homology"/>
<dbReference type="Proteomes" id="UP000265742">
    <property type="component" value="Unassembled WGS sequence"/>
</dbReference>
<keyword evidence="5 7" id="KW-1133">Transmembrane helix</keyword>
<keyword evidence="6 7" id="KW-0472">Membrane</keyword>
<evidence type="ECO:0000256" key="1">
    <source>
        <dbReference type="ARBA" id="ARBA00004141"/>
    </source>
</evidence>
<gene>
    <name evidence="9" type="ORF">D1781_16935</name>
</gene>
<dbReference type="EMBL" id="QXTG01000003">
    <property type="protein sequence ID" value="RIX26602.1"/>
    <property type="molecule type" value="Genomic_DNA"/>
</dbReference>
<feature type="transmembrane region" description="Helical" evidence="7">
    <location>
        <begin position="149"/>
        <end position="168"/>
    </location>
</feature>
<evidence type="ECO:0000256" key="4">
    <source>
        <dbReference type="ARBA" id="ARBA00022692"/>
    </source>
</evidence>
<feature type="transmembrane region" description="Helical" evidence="7">
    <location>
        <begin position="48"/>
        <end position="67"/>
    </location>
</feature>
<organism evidence="9 10">
    <name type="scientific">Amnibacterium setariae</name>
    <dbReference type="NCBI Taxonomy" id="2306585"/>
    <lineage>
        <taxon>Bacteria</taxon>
        <taxon>Bacillati</taxon>
        <taxon>Actinomycetota</taxon>
        <taxon>Actinomycetes</taxon>
        <taxon>Micrococcales</taxon>
        <taxon>Microbacteriaceae</taxon>
        <taxon>Amnibacterium</taxon>
    </lineage>
</organism>
<evidence type="ECO:0000256" key="3">
    <source>
        <dbReference type="ARBA" id="ARBA00022679"/>
    </source>
</evidence>
<evidence type="ECO:0000256" key="7">
    <source>
        <dbReference type="SAM" id="Phobius"/>
    </source>
</evidence>
<evidence type="ECO:0000256" key="2">
    <source>
        <dbReference type="ARBA" id="ARBA00006464"/>
    </source>
</evidence>
<dbReference type="InterPro" id="IPR003362">
    <property type="entry name" value="Bact_transf"/>
</dbReference>
<dbReference type="GO" id="GO:0016780">
    <property type="term" value="F:phosphotransferase activity, for other substituted phosphate groups"/>
    <property type="evidence" value="ECO:0007669"/>
    <property type="project" value="TreeGrafter"/>
</dbReference>
<evidence type="ECO:0000313" key="10">
    <source>
        <dbReference type="Proteomes" id="UP000265742"/>
    </source>
</evidence>
<feature type="domain" description="Bacterial sugar transferase" evidence="8">
    <location>
        <begin position="317"/>
        <end position="506"/>
    </location>
</feature>
<accession>A0A3A1TTK0</accession>
<feature type="transmembrane region" description="Helical" evidence="7">
    <location>
        <begin position="87"/>
        <end position="105"/>
    </location>
</feature>
<comment type="caution">
    <text evidence="9">The sequence shown here is derived from an EMBL/GenBank/DDBJ whole genome shotgun (WGS) entry which is preliminary data.</text>
</comment>
<reference evidence="10" key="1">
    <citation type="submission" date="2018-09" db="EMBL/GenBank/DDBJ databases">
        <authorList>
            <person name="Kim I."/>
        </authorList>
    </citation>
    <scope>NUCLEOTIDE SEQUENCE [LARGE SCALE GENOMIC DNA]</scope>
    <source>
        <strain evidence="10">DD4a</strain>
    </source>
</reference>
<dbReference type="Pfam" id="PF13727">
    <property type="entry name" value="CoA_binding_3"/>
    <property type="match status" value="1"/>
</dbReference>
<comment type="subcellular location">
    <subcellularLocation>
        <location evidence="1">Membrane</location>
        <topology evidence="1">Multi-pass membrane protein</topology>
    </subcellularLocation>
</comment>
<evidence type="ECO:0000259" key="8">
    <source>
        <dbReference type="Pfam" id="PF02397"/>
    </source>
</evidence>
<feature type="transmembrane region" description="Helical" evidence="7">
    <location>
        <begin position="126"/>
        <end position="143"/>
    </location>
</feature>
<evidence type="ECO:0000256" key="6">
    <source>
        <dbReference type="ARBA" id="ARBA00023136"/>
    </source>
</evidence>
<dbReference type="AlphaFoldDB" id="A0A3A1TTK0"/>
<dbReference type="InterPro" id="IPR017475">
    <property type="entry name" value="EPS_sugar_tfrase"/>
</dbReference>